<dbReference type="STRING" id="306901.Q2HDZ8"/>
<evidence type="ECO:0000313" key="2">
    <source>
        <dbReference type="Proteomes" id="UP000001056"/>
    </source>
</evidence>
<evidence type="ECO:0000313" key="1">
    <source>
        <dbReference type="EMBL" id="EAQ93321.1"/>
    </source>
</evidence>
<organism evidence="1 2">
    <name type="scientific">Chaetomium globosum (strain ATCC 6205 / CBS 148.51 / DSM 1962 / NBRC 6347 / NRRL 1970)</name>
    <name type="common">Soil fungus</name>
    <dbReference type="NCBI Taxonomy" id="306901"/>
    <lineage>
        <taxon>Eukaryota</taxon>
        <taxon>Fungi</taxon>
        <taxon>Dikarya</taxon>
        <taxon>Ascomycota</taxon>
        <taxon>Pezizomycotina</taxon>
        <taxon>Sordariomycetes</taxon>
        <taxon>Sordariomycetidae</taxon>
        <taxon>Sordariales</taxon>
        <taxon>Chaetomiaceae</taxon>
        <taxon>Chaetomium</taxon>
    </lineage>
</organism>
<dbReference type="HOGENOM" id="CLU_072332_0_2_1"/>
<reference evidence="2" key="1">
    <citation type="journal article" date="2015" name="Genome Announc.">
        <title>Draft genome sequence of the cellulolytic fungus Chaetomium globosum.</title>
        <authorList>
            <person name="Cuomo C.A."/>
            <person name="Untereiner W.A."/>
            <person name="Ma L.-J."/>
            <person name="Grabherr M."/>
            <person name="Birren B.W."/>
        </authorList>
    </citation>
    <scope>NUCLEOTIDE SEQUENCE [LARGE SCALE GENOMIC DNA]</scope>
    <source>
        <strain evidence="2">ATCC 6205 / CBS 148.51 / DSM 1962 / NBRC 6347 / NRRL 1970</strain>
    </source>
</reference>
<name>Q2HDZ8_CHAGB</name>
<dbReference type="EMBL" id="CH408029">
    <property type="protein sequence ID" value="EAQ93321.1"/>
    <property type="molecule type" value="Genomic_DNA"/>
</dbReference>
<gene>
    <name evidence="1" type="ORF">CHGG_01556</name>
</gene>
<proteinExistence type="predicted"/>
<protein>
    <submittedName>
        <fullName evidence="1">Uncharacterized protein</fullName>
    </submittedName>
</protein>
<keyword evidence="2" id="KW-1185">Reference proteome</keyword>
<sequence>MRGDHSYSSYPYLADQEFVEVCHHFDRQYRQADLGETRRRWRVDVISAVEPAIVFSFGPERYTWLQITRPLENPDDGDLSSYLDGFSFNEHRTNREMDLDLNERDSEMLSTEEADQAVIVKQLPAQRIPVGQHGHVGTSHIHRTYDAGCGQLIRLPADEDPLSIDTVFRRLVPDHFKAGMRASTGTLDGISLGVGPFFLSFGPEFLGDARYWWLTEILFDGLD</sequence>
<dbReference type="Proteomes" id="UP000001056">
    <property type="component" value="Unassembled WGS sequence"/>
</dbReference>
<dbReference type="eggNOG" id="ENOG502SCYV">
    <property type="taxonomic scope" value="Eukaryota"/>
</dbReference>
<dbReference type="AlphaFoldDB" id="Q2HDZ8"/>
<dbReference type="GeneID" id="4387556"/>
<dbReference type="VEuPathDB" id="FungiDB:CHGG_01556"/>
<dbReference type="InParanoid" id="Q2HDZ8"/>
<accession>Q2HDZ8</accession>
<dbReference type="RefSeq" id="XP_001220777.1">
    <property type="nucleotide sequence ID" value="XM_001220776.1"/>
</dbReference>
<dbReference type="OrthoDB" id="4089664at2759"/>